<geneLocation type="mitochondrion" evidence="2"/>
<keyword evidence="1" id="KW-0472">Membrane</keyword>
<organism evidence="2">
    <name type="scientific">Russula abietina</name>
    <dbReference type="NCBI Taxonomy" id="482377"/>
    <lineage>
        <taxon>Eukaryota</taxon>
        <taxon>Fungi</taxon>
        <taxon>Dikarya</taxon>
        <taxon>Basidiomycota</taxon>
        <taxon>Agaricomycotina</taxon>
        <taxon>Agaricomycetes</taxon>
        <taxon>Russulales</taxon>
        <taxon>Russulaceae</taxon>
        <taxon>Russula</taxon>
    </lineage>
</organism>
<feature type="transmembrane region" description="Helical" evidence="1">
    <location>
        <begin position="52"/>
        <end position="69"/>
    </location>
</feature>
<protein>
    <submittedName>
        <fullName evidence="2">Uncharacterized protein</fullName>
    </submittedName>
</protein>
<keyword evidence="2" id="KW-0496">Mitochondrion</keyword>
<dbReference type="EMBL" id="MH138073">
    <property type="protein sequence ID" value="AWB36104.1"/>
    <property type="molecule type" value="Genomic_DNA"/>
</dbReference>
<evidence type="ECO:0000256" key="1">
    <source>
        <dbReference type="SAM" id="Phobius"/>
    </source>
</evidence>
<sequence length="156" mass="18956">MNIIPFILLFFIIFSYIFFGYLITINLLGWLLIFIICNNLIWINPNDKNIQILRNVSIMILISIIYKIWLNSNIHISSLLFFYLYQIDFLDFFEWKHKKSKNFPKIYHIQLVNLTNELINLLNSLEEDKNYYMSLAFTPSYNKWKDKKSNAYYKKI</sequence>
<evidence type="ECO:0000313" key="2">
    <source>
        <dbReference type="EMBL" id="AWB36104.1"/>
    </source>
</evidence>
<reference evidence="2" key="1">
    <citation type="journal article" date="2018" name="Int. J. Biol. Macromol.">
        <title>Characterization and comparative mitogenomic analysis of six newly sequenced mitochondrial genomes from ectomycorrhizal fungi (Russula) and phylogenetic analysis of the Agaricomycetes.</title>
        <authorList>
            <person name="Li Q."/>
            <person name="Wang Q."/>
            <person name="Chen C."/>
            <person name="Jin X."/>
            <person name="Chen Z."/>
            <person name="Xiong C."/>
            <person name="Li P."/>
            <person name="Zhao J."/>
            <person name="Huang W."/>
        </authorList>
    </citation>
    <scope>NUCLEOTIDE SEQUENCE</scope>
</reference>
<keyword evidence="1" id="KW-1133">Transmembrane helix</keyword>
<name>A0A2S0U3P2_9AGAM</name>
<dbReference type="AlphaFoldDB" id="A0A2S0U3P2"/>
<feature type="transmembrane region" description="Helical" evidence="1">
    <location>
        <begin position="6"/>
        <end position="32"/>
    </location>
</feature>
<keyword evidence="1" id="KW-0812">Transmembrane</keyword>
<proteinExistence type="predicted"/>
<gene>
    <name evidence="2" type="primary">orf156</name>
</gene>
<accession>A0A2S0U3P2</accession>
<dbReference type="RefSeq" id="YP_009487202.1">
    <property type="nucleotide sequence ID" value="NC_037774.1"/>
</dbReference>
<dbReference type="GeneID" id="36940633"/>